<comment type="caution">
    <text evidence="1">The sequence shown here is derived from an EMBL/GenBank/DDBJ whole genome shotgun (WGS) entry which is preliminary data.</text>
</comment>
<dbReference type="SUPFAM" id="SSF56176">
    <property type="entry name" value="FAD-binding/transporter-associated domain-like"/>
    <property type="match status" value="1"/>
</dbReference>
<organism evidence="1 2">
    <name type="scientific">Conoideocrella luteorostrata</name>
    <dbReference type="NCBI Taxonomy" id="1105319"/>
    <lineage>
        <taxon>Eukaryota</taxon>
        <taxon>Fungi</taxon>
        <taxon>Dikarya</taxon>
        <taxon>Ascomycota</taxon>
        <taxon>Pezizomycotina</taxon>
        <taxon>Sordariomycetes</taxon>
        <taxon>Hypocreomycetidae</taxon>
        <taxon>Hypocreales</taxon>
        <taxon>Clavicipitaceae</taxon>
        <taxon>Conoideocrella</taxon>
    </lineage>
</organism>
<gene>
    <name evidence="1" type="ORF">QQS21_005352</name>
</gene>
<dbReference type="Gene3D" id="3.30.465.10">
    <property type="match status" value="1"/>
</dbReference>
<dbReference type="InterPro" id="IPR036318">
    <property type="entry name" value="FAD-bd_PCMH-like_sf"/>
</dbReference>
<dbReference type="GO" id="GO:0050660">
    <property type="term" value="F:flavin adenine dinucleotide binding"/>
    <property type="evidence" value="ECO:0007669"/>
    <property type="project" value="InterPro"/>
</dbReference>
<dbReference type="AlphaFoldDB" id="A0AAJ0CPV3"/>
<evidence type="ECO:0000313" key="1">
    <source>
        <dbReference type="EMBL" id="KAK2599162.1"/>
    </source>
</evidence>
<keyword evidence="2" id="KW-1185">Reference proteome</keyword>
<dbReference type="Proteomes" id="UP001251528">
    <property type="component" value="Unassembled WGS sequence"/>
</dbReference>
<dbReference type="InterPro" id="IPR016169">
    <property type="entry name" value="FAD-bd_PCMH_sub2"/>
</dbReference>
<evidence type="ECO:0000313" key="2">
    <source>
        <dbReference type="Proteomes" id="UP001251528"/>
    </source>
</evidence>
<proteinExistence type="predicted"/>
<protein>
    <submittedName>
        <fullName evidence="1">Uncharacterized protein</fullName>
    </submittedName>
</protein>
<sequence>MWNLKTAAPDLYYSQPWYSGPAMRLGAGLTGGEAHKAAAPLGYRIVGGECGSVSIAGGWSQGGGHSILSSAYGMGAYQVLEWEVVMAAADDREGSRAVVLSVTVKMHRDGPIGGGSLSFANNGGNNNASSAYWRALVL</sequence>
<accession>A0AAJ0CPV3</accession>
<reference evidence="1" key="1">
    <citation type="submission" date="2023-06" db="EMBL/GenBank/DDBJ databases">
        <title>Conoideocrella luteorostrata (Hypocreales: Clavicipitaceae), a potential biocontrol fungus for elongate hemlock scale in United States Christmas tree production areas.</title>
        <authorList>
            <person name="Barrett H."/>
            <person name="Lovett B."/>
            <person name="Macias A.M."/>
            <person name="Stajich J.E."/>
            <person name="Kasson M.T."/>
        </authorList>
    </citation>
    <scope>NUCLEOTIDE SEQUENCE</scope>
    <source>
        <strain evidence="1">ARSEF 14590</strain>
    </source>
</reference>
<dbReference type="EMBL" id="JASWJB010000088">
    <property type="protein sequence ID" value="KAK2599162.1"/>
    <property type="molecule type" value="Genomic_DNA"/>
</dbReference>
<name>A0AAJ0CPV3_9HYPO</name>